<keyword evidence="3" id="KW-1185">Reference proteome</keyword>
<reference evidence="3" key="1">
    <citation type="submission" date="2018-12" db="EMBL/GenBank/DDBJ databases">
        <title>Tengunoibacter tsumagoiensis gen. nov., sp. nov., Dictyobacter kobayashii sp. nov., D. alpinus sp. nov., and D. joshuensis sp. nov. and description of Dictyobacteraceae fam. nov. within the order Ktedonobacterales isolated from Tengu-no-mugimeshi.</title>
        <authorList>
            <person name="Wang C.M."/>
            <person name="Zheng Y."/>
            <person name="Sakai Y."/>
            <person name="Toyoda A."/>
            <person name="Minakuchi Y."/>
            <person name="Abe K."/>
            <person name="Yokota A."/>
            <person name="Yabe S."/>
        </authorList>
    </citation>
    <scope>NUCLEOTIDE SEQUENCE [LARGE SCALE GENOMIC DNA]</scope>
    <source>
        <strain evidence="3">Uno11</strain>
    </source>
</reference>
<keyword evidence="1" id="KW-1133">Transmembrane helix</keyword>
<dbReference type="AlphaFoldDB" id="A0A402AEX5"/>
<keyword evidence="1" id="KW-0472">Membrane</keyword>
<evidence type="ECO:0000256" key="1">
    <source>
        <dbReference type="SAM" id="Phobius"/>
    </source>
</evidence>
<keyword evidence="1" id="KW-0812">Transmembrane</keyword>
<feature type="transmembrane region" description="Helical" evidence="1">
    <location>
        <begin position="12"/>
        <end position="32"/>
    </location>
</feature>
<comment type="caution">
    <text evidence="2">The sequence shown here is derived from an EMBL/GenBank/DDBJ whole genome shotgun (WGS) entry which is preliminary data.</text>
</comment>
<name>A0A402AEX5_9CHLR</name>
<feature type="transmembrane region" description="Helical" evidence="1">
    <location>
        <begin position="62"/>
        <end position="83"/>
    </location>
</feature>
<dbReference type="RefSeq" id="WP_126549288.1">
    <property type="nucleotide sequence ID" value="NZ_BIFS01000001.1"/>
</dbReference>
<organism evidence="2 3">
    <name type="scientific">Dictyobacter kobayashii</name>
    <dbReference type="NCBI Taxonomy" id="2014872"/>
    <lineage>
        <taxon>Bacteria</taxon>
        <taxon>Bacillati</taxon>
        <taxon>Chloroflexota</taxon>
        <taxon>Ktedonobacteria</taxon>
        <taxon>Ktedonobacterales</taxon>
        <taxon>Dictyobacteraceae</taxon>
        <taxon>Dictyobacter</taxon>
    </lineage>
</organism>
<gene>
    <name evidence="2" type="ORF">KDK_14360</name>
</gene>
<proteinExistence type="predicted"/>
<feature type="transmembrane region" description="Helical" evidence="1">
    <location>
        <begin position="95"/>
        <end position="112"/>
    </location>
</feature>
<dbReference type="Proteomes" id="UP000287188">
    <property type="component" value="Unassembled WGS sequence"/>
</dbReference>
<accession>A0A402AEX5</accession>
<evidence type="ECO:0000313" key="2">
    <source>
        <dbReference type="EMBL" id="GCE17636.1"/>
    </source>
</evidence>
<sequence>MTTRQRIETWSGLLSLTFGILGLAYAIFGPLYQYTSSTTDPSGKSGTASGTANLLQMGIQPITLVIFCILLLALIGVAIAAQLHGRTGNNGWRTILWLSTAIITIFILISILSVGIFFLPAFLFAAIASIITLLSRNSPATRLS</sequence>
<evidence type="ECO:0000313" key="3">
    <source>
        <dbReference type="Proteomes" id="UP000287188"/>
    </source>
</evidence>
<protein>
    <submittedName>
        <fullName evidence="2">Uncharacterized protein</fullName>
    </submittedName>
</protein>
<feature type="transmembrane region" description="Helical" evidence="1">
    <location>
        <begin position="118"/>
        <end position="135"/>
    </location>
</feature>
<dbReference type="EMBL" id="BIFS01000001">
    <property type="protein sequence ID" value="GCE17636.1"/>
    <property type="molecule type" value="Genomic_DNA"/>
</dbReference>